<sequence length="146" mass="16044">MKRQCRGRPAIYIKTAGVSAALLNDAYIDMEINMAKLHACFVTITAVTLFLPDVSPYLMGSEDVPFENGKCLFNDDKINVAQKVYDTENCRAWACLPKNSTHGMIIGAWCGVVTASPECKYGTGEFPDCCPSADCPDYDGRRGIFK</sequence>
<comment type="subcellular location">
    <subcellularLocation>
        <location evidence="1">Secreted</location>
    </subcellularLocation>
</comment>
<dbReference type="AlphaFoldDB" id="A0A131YHJ3"/>
<evidence type="ECO:0000256" key="2">
    <source>
        <dbReference type="ARBA" id="ARBA00022525"/>
    </source>
</evidence>
<proteinExistence type="predicted"/>
<name>A0A131YHJ3_RHIAP</name>
<dbReference type="SMART" id="SM01318">
    <property type="entry name" value="SVWC"/>
    <property type="match status" value="1"/>
</dbReference>
<keyword evidence="2" id="KW-0964">Secreted</keyword>
<organism evidence="4">
    <name type="scientific">Rhipicephalus appendiculatus</name>
    <name type="common">Brown ear tick</name>
    <dbReference type="NCBI Taxonomy" id="34631"/>
    <lineage>
        <taxon>Eukaryota</taxon>
        <taxon>Metazoa</taxon>
        <taxon>Ecdysozoa</taxon>
        <taxon>Arthropoda</taxon>
        <taxon>Chelicerata</taxon>
        <taxon>Arachnida</taxon>
        <taxon>Acari</taxon>
        <taxon>Parasitiformes</taxon>
        <taxon>Ixodida</taxon>
        <taxon>Ixodoidea</taxon>
        <taxon>Ixodidae</taxon>
        <taxon>Rhipicephalinae</taxon>
        <taxon>Rhipicephalus</taxon>
        <taxon>Rhipicephalus</taxon>
    </lineage>
</organism>
<evidence type="ECO:0000259" key="3">
    <source>
        <dbReference type="SMART" id="SM01318"/>
    </source>
</evidence>
<dbReference type="GO" id="GO:0005576">
    <property type="term" value="C:extracellular region"/>
    <property type="evidence" value="ECO:0007669"/>
    <property type="project" value="UniProtKB-SubCell"/>
</dbReference>
<reference evidence="4" key="1">
    <citation type="journal article" date="2016" name="Ticks Tick Borne Dis.">
        <title>De novo assembly and annotation of the salivary gland transcriptome of Rhipicephalus appendiculatus male and female ticks during blood feeding.</title>
        <authorList>
            <person name="de Castro M.H."/>
            <person name="de Klerk D."/>
            <person name="Pienaar R."/>
            <person name="Latif A.A."/>
            <person name="Rees D.J."/>
            <person name="Mans B.J."/>
        </authorList>
    </citation>
    <scope>NUCLEOTIDE SEQUENCE</scope>
    <source>
        <tissue evidence="4">Salivary glands</tissue>
    </source>
</reference>
<evidence type="ECO:0000313" key="4">
    <source>
        <dbReference type="EMBL" id="JAP78005.1"/>
    </source>
</evidence>
<dbReference type="InterPro" id="IPR029277">
    <property type="entry name" value="SVWC_dom"/>
</dbReference>
<dbReference type="EMBL" id="GEDV01010552">
    <property type="protein sequence ID" value="JAP78005.1"/>
    <property type="molecule type" value="Transcribed_RNA"/>
</dbReference>
<protein>
    <submittedName>
        <fullName evidence="4">8.9 kDa family member</fullName>
    </submittedName>
</protein>
<feature type="domain" description="Single" evidence="3">
    <location>
        <begin position="71"/>
        <end position="135"/>
    </location>
</feature>
<accession>A0A131YHJ3</accession>
<dbReference type="Pfam" id="PF15430">
    <property type="entry name" value="SVWC"/>
    <property type="match status" value="1"/>
</dbReference>
<evidence type="ECO:0000256" key="1">
    <source>
        <dbReference type="ARBA" id="ARBA00004613"/>
    </source>
</evidence>